<evidence type="ECO:0000313" key="2">
    <source>
        <dbReference type="EMBL" id="MDQ0391525.1"/>
    </source>
</evidence>
<dbReference type="RefSeq" id="WP_307423985.1">
    <property type="nucleotide sequence ID" value="NZ_JAUSVK010000001.1"/>
</dbReference>
<proteinExistence type="predicted"/>
<dbReference type="Pfam" id="PF19834">
    <property type="entry name" value="DUF6314"/>
    <property type="match status" value="1"/>
</dbReference>
<dbReference type="Proteomes" id="UP001237448">
    <property type="component" value="Unassembled WGS sequence"/>
</dbReference>
<protein>
    <recommendedName>
        <fullName evidence="1">DUF6314 domain-containing protein</fullName>
    </recommendedName>
</protein>
<reference evidence="2 3" key="1">
    <citation type="submission" date="2023-07" db="EMBL/GenBank/DDBJ databases">
        <title>Genomic Encyclopedia of Type Strains, Phase IV (KMG-IV): sequencing the most valuable type-strain genomes for metagenomic binning, comparative biology and taxonomic classification.</title>
        <authorList>
            <person name="Goeker M."/>
        </authorList>
    </citation>
    <scope>NUCLEOTIDE SEQUENCE [LARGE SCALE GENOMIC DNA]</scope>
    <source>
        <strain evidence="2 3">DSM 5896</strain>
    </source>
</reference>
<organism evidence="2 3">
    <name type="scientific">Labrys monachus</name>
    <dbReference type="NCBI Taxonomy" id="217067"/>
    <lineage>
        <taxon>Bacteria</taxon>
        <taxon>Pseudomonadati</taxon>
        <taxon>Pseudomonadota</taxon>
        <taxon>Alphaproteobacteria</taxon>
        <taxon>Hyphomicrobiales</taxon>
        <taxon>Xanthobacteraceae</taxon>
        <taxon>Labrys</taxon>
    </lineage>
</organism>
<comment type="caution">
    <text evidence="2">The sequence shown here is derived from an EMBL/GenBank/DDBJ whole genome shotgun (WGS) entry which is preliminary data.</text>
</comment>
<accession>A0ABU0FA74</accession>
<feature type="domain" description="DUF6314" evidence="1">
    <location>
        <begin position="12"/>
        <end position="150"/>
    </location>
</feature>
<evidence type="ECO:0000313" key="3">
    <source>
        <dbReference type="Proteomes" id="UP001237448"/>
    </source>
</evidence>
<dbReference type="InterPro" id="IPR045632">
    <property type="entry name" value="DUF6314"/>
</dbReference>
<gene>
    <name evidence="2" type="ORF">J3R73_001317</name>
</gene>
<keyword evidence="3" id="KW-1185">Reference proteome</keyword>
<sequence>MTWAPHDILSSLAGEWRIRRSIEEIASSAPMAELEGIARITPAGRSEAAYVEEGLLSLPGRPPVGARRAYHYRQRADGIDIFFDAAGTRIFHRLVLRDEGDGGLAATDLHLCAADRYEGVYRFLADGRFTVEHAVTGPRKSYRSMTDYRRA</sequence>
<dbReference type="EMBL" id="JAUSVK010000001">
    <property type="protein sequence ID" value="MDQ0391525.1"/>
    <property type="molecule type" value="Genomic_DNA"/>
</dbReference>
<evidence type="ECO:0000259" key="1">
    <source>
        <dbReference type="Pfam" id="PF19834"/>
    </source>
</evidence>
<name>A0ABU0FA74_9HYPH</name>